<name>A0A1I0W7B6_9CLOT</name>
<evidence type="ECO:0000313" key="2">
    <source>
        <dbReference type="EMBL" id="SFA84150.1"/>
    </source>
</evidence>
<dbReference type="OrthoDB" id="9803749at2"/>
<dbReference type="Proteomes" id="UP000198619">
    <property type="component" value="Unassembled WGS sequence"/>
</dbReference>
<dbReference type="PANTHER" id="PTHR30041">
    <property type="entry name" value="ARSENATE REDUCTASE"/>
    <property type="match status" value="1"/>
</dbReference>
<comment type="similarity">
    <text evidence="1">Belongs to the ArsC family.</text>
</comment>
<sequence>MNIQIFGTKKCFDTKKTERYFKERKIKFQFIDLNEKTLSKGELQKVKTSISLESLINKNSKDYTKLNMDKIRTPETRIELLLNNPKLYNTPIVRNGNKATVGYEPDTWKQWESE</sequence>
<dbReference type="CDD" id="cd02977">
    <property type="entry name" value="ArsC_family"/>
    <property type="match status" value="1"/>
</dbReference>
<dbReference type="Gene3D" id="3.40.30.10">
    <property type="entry name" value="Glutaredoxin"/>
    <property type="match status" value="1"/>
</dbReference>
<dbReference type="EMBL" id="FOKI01000004">
    <property type="protein sequence ID" value="SFA84150.1"/>
    <property type="molecule type" value="Genomic_DNA"/>
</dbReference>
<protein>
    <submittedName>
        <fullName evidence="2">Transcriptional regulator, Spx/MgsR family</fullName>
    </submittedName>
</protein>
<keyword evidence="3" id="KW-1185">Reference proteome</keyword>
<dbReference type="Pfam" id="PF03960">
    <property type="entry name" value="ArsC"/>
    <property type="match status" value="1"/>
</dbReference>
<reference evidence="2 3" key="1">
    <citation type="submission" date="2016-10" db="EMBL/GenBank/DDBJ databases">
        <authorList>
            <person name="de Groot N.N."/>
        </authorList>
    </citation>
    <scope>NUCLEOTIDE SEQUENCE [LARGE SCALE GENOMIC DNA]</scope>
    <source>
        <strain evidence="2 3">DSM 12271</strain>
    </source>
</reference>
<gene>
    <name evidence="2" type="ORF">SAMN04488528_100478</name>
</gene>
<accession>A0A1I0W7B6</accession>
<dbReference type="PANTHER" id="PTHR30041:SF8">
    <property type="entry name" value="PROTEIN YFFB"/>
    <property type="match status" value="1"/>
</dbReference>
<dbReference type="SUPFAM" id="SSF52833">
    <property type="entry name" value="Thioredoxin-like"/>
    <property type="match status" value="1"/>
</dbReference>
<dbReference type="RefSeq" id="WP_090038883.1">
    <property type="nucleotide sequence ID" value="NZ_FOKI01000004.1"/>
</dbReference>
<organism evidence="2 3">
    <name type="scientific">Clostridium frigidicarnis</name>
    <dbReference type="NCBI Taxonomy" id="84698"/>
    <lineage>
        <taxon>Bacteria</taxon>
        <taxon>Bacillati</taxon>
        <taxon>Bacillota</taxon>
        <taxon>Clostridia</taxon>
        <taxon>Eubacteriales</taxon>
        <taxon>Clostridiaceae</taxon>
        <taxon>Clostridium</taxon>
    </lineage>
</organism>
<dbReference type="STRING" id="84698.SAMN04488528_100478"/>
<dbReference type="InterPro" id="IPR006660">
    <property type="entry name" value="Arsenate_reductase-like"/>
</dbReference>
<dbReference type="AlphaFoldDB" id="A0A1I0W7B6"/>
<proteinExistence type="inferred from homology"/>
<dbReference type="InterPro" id="IPR036249">
    <property type="entry name" value="Thioredoxin-like_sf"/>
</dbReference>
<dbReference type="PROSITE" id="PS51353">
    <property type="entry name" value="ARSC"/>
    <property type="match status" value="1"/>
</dbReference>
<evidence type="ECO:0000256" key="1">
    <source>
        <dbReference type="PROSITE-ProRule" id="PRU01282"/>
    </source>
</evidence>
<evidence type="ECO:0000313" key="3">
    <source>
        <dbReference type="Proteomes" id="UP000198619"/>
    </source>
</evidence>